<keyword evidence="4" id="KW-1185">Reference proteome</keyword>
<dbReference type="InterPro" id="IPR001747">
    <property type="entry name" value="Vitellogenin_N"/>
</dbReference>
<reference evidence="3" key="1">
    <citation type="submission" date="2022-08" db="UniProtKB">
        <authorList>
            <consortium name="EnsemblMetazoa"/>
        </authorList>
    </citation>
    <scope>IDENTIFICATION</scope>
    <source>
        <strain evidence="3">Israel</strain>
    </source>
</reference>
<dbReference type="Gene3D" id="1.25.10.20">
    <property type="entry name" value="Vitellinogen, superhelical"/>
    <property type="match status" value="1"/>
</dbReference>
<dbReference type="EMBL" id="AJVK01009203">
    <property type="status" value="NOT_ANNOTATED_CDS"/>
    <property type="molecule type" value="Genomic_DNA"/>
</dbReference>
<dbReference type="InterPro" id="IPR011030">
    <property type="entry name" value="Lipovitellin_superhlx_dom"/>
</dbReference>
<dbReference type="SUPFAM" id="SSF48431">
    <property type="entry name" value="Lipovitellin-phosvitin complex, superhelical domain"/>
    <property type="match status" value="1"/>
</dbReference>
<dbReference type="VEuPathDB" id="VectorBase:PPAPM1_005883"/>
<comment type="caution">
    <text evidence="2">Lacks conserved residue(s) required for the propagation of feature annotation.</text>
</comment>
<keyword evidence="1" id="KW-0732">Signal</keyword>
<evidence type="ECO:0000313" key="4">
    <source>
        <dbReference type="Proteomes" id="UP000092462"/>
    </source>
</evidence>
<dbReference type="PANTHER" id="PTHR23345:SF33">
    <property type="entry name" value="CROSSVEINLESS D"/>
    <property type="match status" value="1"/>
</dbReference>
<dbReference type="EnsemblMetazoa" id="PPAI000160-RA">
    <property type="protein sequence ID" value="PPAI000160-PA"/>
    <property type="gene ID" value="PPAI000160"/>
</dbReference>
<evidence type="ECO:0000313" key="3">
    <source>
        <dbReference type="EnsemblMetazoa" id="PPAI000160-PA"/>
    </source>
</evidence>
<dbReference type="Gene3D" id="2.30.230.10">
    <property type="entry name" value="Lipovitellin, beta-sheet shell regions, chain A"/>
    <property type="match status" value="1"/>
</dbReference>
<protein>
    <submittedName>
        <fullName evidence="3">Uncharacterized protein</fullName>
    </submittedName>
</protein>
<dbReference type="Pfam" id="PF01347">
    <property type="entry name" value="Vitellogenin_N"/>
    <property type="match status" value="1"/>
</dbReference>
<dbReference type="GO" id="GO:0005319">
    <property type="term" value="F:lipid transporter activity"/>
    <property type="evidence" value="ECO:0007669"/>
    <property type="project" value="InterPro"/>
</dbReference>
<dbReference type="PROSITE" id="PS51211">
    <property type="entry name" value="VITELLOGENIN"/>
    <property type="match status" value="1"/>
</dbReference>
<organism evidence="3 4">
    <name type="scientific">Phlebotomus papatasi</name>
    <name type="common">Sandfly</name>
    <dbReference type="NCBI Taxonomy" id="29031"/>
    <lineage>
        <taxon>Eukaryota</taxon>
        <taxon>Metazoa</taxon>
        <taxon>Ecdysozoa</taxon>
        <taxon>Arthropoda</taxon>
        <taxon>Hexapoda</taxon>
        <taxon>Insecta</taxon>
        <taxon>Pterygota</taxon>
        <taxon>Neoptera</taxon>
        <taxon>Endopterygota</taxon>
        <taxon>Diptera</taxon>
        <taxon>Nematocera</taxon>
        <taxon>Psychodoidea</taxon>
        <taxon>Psychodidae</taxon>
        <taxon>Phlebotomus</taxon>
        <taxon>Phlebotomus</taxon>
    </lineage>
</organism>
<dbReference type="SUPFAM" id="SSF56968">
    <property type="entry name" value="Lipovitellin-phosvitin complex, beta-sheet shell regions"/>
    <property type="match status" value="1"/>
</dbReference>
<dbReference type="PANTHER" id="PTHR23345">
    <property type="entry name" value="VITELLOGENIN-RELATED"/>
    <property type="match status" value="1"/>
</dbReference>
<dbReference type="Proteomes" id="UP000092462">
    <property type="component" value="Unassembled WGS sequence"/>
</dbReference>
<accession>A0A1B0GLZ8</accession>
<sequence>MKIIEIRSTNGKVVPSPEEYVLDVSMVKLGDFILSSEGKIIARKNESSKRVRVFKSVANYLIFDHSTFFKHAKEEKSVYSVNVPTIYGPCKIQSISALTGNDSSVVEQFFDPRTCEDFIPTVFSNIESVKNVKGLSINNYRKYYLHKNDESYFLDELETNQKILYTPSSGKSLTHFLYIAYRMTFIEEATLSLDDTDFDFSKEITLEMKASAKDYFNDEKSFISLDSAENLNSETLFAEIKILLELIDEYWEKNLISATGWIDQAIELTKITALLEYFSYDQYVQLWEELKSDTSADGVKILNVYYKIAPLIGSEGSVLFVRKLIMENIVSTKDGDAMLSKLISTMRQPTMKVLKALKDVTSTNTELSLYAYTSALGTAYNTNPNSKVVQEMVSQTKKEISDKISENLKNSTATRVYIHALGNLRCVSLTEEKTRGFHWLSSISDDEILMRLILALEHSSNPTEIFEYMLQILRDVKKSSELKAVALITALKKVPSDEQFEVLARIMDAEINYELYNLFESSVRAFVKTKELPKSALLWLRNRESLSRSTAFAFESADDFPIGFSTGGYLLYNDQTRSLQQIYADIFLSYNGEPQKMFKVFVRVFDNEKTISLSDDDKLDEEEDKPDYEITLYKEDKVVLSLLEEFDYAAIFVHVMSLVTQFSLAPLNIHMDDVFNGLSLDYFFPTDNGKNAHIYFKIPTMASATVSSSDDDKSVFTNFIASLNFTAQSVTGMHFYHPHIQAFQGSRELSSLHFTSQIALKLLQDTDPVNATGSGMLMNFNFELSDVLTPLFGVRIKKDTVVFLNRLGNKPFVSNKGNTIPPHVTIDMGSNAKDLLLLHTDIGAKYHIKITDYFAPPNNKEFPETHLESWFKKPMSEMFKIDNGDFLVSLLSYWNWNFLAHSAYSYNIKETLEPCHVYPVRKYNVRLYVGKVEIIFMDKESKPLVNYMFRRNGIYTEFIRSGPGLESLGICFAEVEEEKDRSLYHIYYGTHSGKLIECPKDQFSMVIKTKSEFSEEQIKNHNNKGLTYLECTHQSPYLQFKNPTNNEMCAKAATTLKDLTVNVHYKNVPKEFKTIAHGFWMWFLATNNGVISENEHSMVSTDEFTLKGNYPLTSTDMKLDVLFPEETYSFTLNPDILSPDNIAISEWSHLTEYSAPPPHCTIVASKDKLESSRHYLHTETDVWTQYAKVKKVVVSVKKVWKNQLALKIDYFDQVITAYPNSNATAHDKYEITVGETVANNLPIWTTQRVRITRVLDTVFFSSDGMKKDENFIVGYNGQSVMIVGSKSGASRVGICFGKQGDDASKGGDDD</sequence>
<name>A0A1B0GLZ8_PHLPP</name>
<proteinExistence type="predicted"/>
<dbReference type="InterPro" id="IPR050733">
    <property type="entry name" value="Vitellogenin/Apolipophorin"/>
</dbReference>
<evidence type="ECO:0000256" key="1">
    <source>
        <dbReference type="ARBA" id="ARBA00022729"/>
    </source>
</evidence>
<dbReference type="InterPro" id="IPR015816">
    <property type="entry name" value="Vitellinogen_b-sht_N"/>
</dbReference>
<evidence type="ECO:0000256" key="2">
    <source>
        <dbReference type="PROSITE-ProRule" id="PRU00557"/>
    </source>
</evidence>
<dbReference type="InterPro" id="IPR015819">
    <property type="entry name" value="Lipid_transp_b-sht_shell"/>
</dbReference>
<dbReference type="VEuPathDB" id="VectorBase:PPAI000160"/>